<dbReference type="InterPro" id="IPR006115">
    <property type="entry name" value="6PGDH_NADP-bd"/>
</dbReference>
<evidence type="ECO:0000313" key="5">
    <source>
        <dbReference type="EMBL" id="KKL99659.1"/>
    </source>
</evidence>
<dbReference type="PRINTS" id="PR00076">
    <property type="entry name" value="6PGDHDRGNASE"/>
</dbReference>
<dbReference type="NCBIfam" id="NF007161">
    <property type="entry name" value="PRK09599.1"/>
    <property type="match status" value="1"/>
</dbReference>
<evidence type="ECO:0000256" key="3">
    <source>
        <dbReference type="ARBA" id="ARBA00023064"/>
    </source>
</evidence>
<dbReference type="Gene3D" id="1.10.1040.10">
    <property type="entry name" value="N-(1-d-carboxylethyl)-l-norvaline Dehydrogenase, domain 2"/>
    <property type="match status" value="1"/>
</dbReference>
<keyword evidence="3" id="KW-0311">Gluconate utilization</keyword>
<reference evidence="5" key="1">
    <citation type="journal article" date="2015" name="Nature">
        <title>Complex archaea that bridge the gap between prokaryotes and eukaryotes.</title>
        <authorList>
            <person name="Spang A."/>
            <person name="Saw J.H."/>
            <person name="Jorgensen S.L."/>
            <person name="Zaremba-Niedzwiedzka K."/>
            <person name="Martijn J."/>
            <person name="Lind A.E."/>
            <person name="van Eijk R."/>
            <person name="Schleper C."/>
            <person name="Guy L."/>
            <person name="Ettema T.J."/>
        </authorList>
    </citation>
    <scope>NUCLEOTIDE SEQUENCE</scope>
</reference>
<dbReference type="AlphaFoldDB" id="A0A0F9GL78"/>
<dbReference type="InterPro" id="IPR013328">
    <property type="entry name" value="6PGD_dom2"/>
</dbReference>
<dbReference type="InterPro" id="IPR036291">
    <property type="entry name" value="NAD(P)-bd_dom_sf"/>
</dbReference>
<dbReference type="EMBL" id="LAZR01017622">
    <property type="protein sequence ID" value="KKL99659.1"/>
    <property type="molecule type" value="Genomic_DNA"/>
</dbReference>
<organism evidence="5">
    <name type="scientific">marine sediment metagenome</name>
    <dbReference type="NCBI Taxonomy" id="412755"/>
    <lineage>
        <taxon>unclassified sequences</taxon>
        <taxon>metagenomes</taxon>
        <taxon>ecological metagenomes</taxon>
    </lineage>
</organism>
<evidence type="ECO:0000256" key="1">
    <source>
        <dbReference type="ARBA" id="ARBA00008419"/>
    </source>
</evidence>
<dbReference type="GO" id="GO:0006098">
    <property type="term" value="P:pentose-phosphate shunt"/>
    <property type="evidence" value="ECO:0007669"/>
    <property type="project" value="InterPro"/>
</dbReference>
<protein>
    <recommendedName>
        <fullName evidence="4">6-phosphogluconate dehydrogenase C-terminal domain-containing protein</fullName>
    </recommendedName>
</protein>
<comment type="caution">
    <text evidence="5">The sequence shown here is derived from an EMBL/GenBank/DDBJ whole genome shotgun (WGS) entry which is preliminary data.</text>
</comment>
<dbReference type="Pfam" id="PF00393">
    <property type="entry name" value="6PGD"/>
    <property type="match status" value="1"/>
</dbReference>
<sequence>TDDVIIDGGNSFYKDTLKRVEELKQKNIHFVDVGTSGGIWGLKEGYSLMVGGAKDIVEFLSPLFKTLAPASDKGWSYVGPNGAGHFVKMVHNGIEYGMMQAYAEGFALMKRKEEFSLDLHRIAEVWRYGSVVRSWLLDLIAEALKDNPDLEGVAPYVAESGEGRWTVKEAIDQNLAAPVISLSLLQRFRSLEKENFADKLLATMRSKFGGHEITKKEKS</sequence>
<proteinExistence type="inferred from homology"/>
<name>A0A0F9GL78_9ZZZZ</name>
<evidence type="ECO:0000259" key="4">
    <source>
        <dbReference type="SMART" id="SM01350"/>
    </source>
</evidence>
<dbReference type="SUPFAM" id="SSF51735">
    <property type="entry name" value="NAD(P)-binding Rossmann-fold domains"/>
    <property type="match status" value="1"/>
</dbReference>
<comment type="similarity">
    <text evidence="1">Belongs to the 6-phosphogluconate dehydrogenase family.</text>
</comment>
<dbReference type="SUPFAM" id="SSF48179">
    <property type="entry name" value="6-phosphogluconate dehydrogenase C-terminal domain-like"/>
    <property type="match status" value="1"/>
</dbReference>
<evidence type="ECO:0000256" key="2">
    <source>
        <dbReference type="ARBA" id="ARBA00023002"/>
    </source>
</evidence>
<feature type="non-terminal residue" evidence="5">
    <location>
        <position position="1"/>
    </location>
</feature>
<keyword evidence="2" id="KW-0560">Oxidoreductase</keyword>
<accession>A0A0F9GL78</accession>
<dbReference type="InterPro" id="IPR006114">
    <property type="entry name" value="6PGDH_C"/>
</dbReference>
<dbReference type="GO" id="GO:0004616">
    <property type="term" value="F:phosphogluconate dehydrogenase (decarboxylating) activity"/>
    <property type="evidence" value="ECO:0007669"/>
    <property type="project" value="InterPro"/>
</dbReference>
<dbReference type="InterPro" id="IPR006183">
    <property type="entry name" value="Pgluconate_DH"/>
</dbReference>
<dbReference type="GO" id="GO:0050661">
    <property type="term" value="F:NADP binding"/>
    <property type="evidence" value="ECO:0007669"/>
    <property type="project" value="InterPro"/>
</dbReference>
<dbReference type="SMART" id="SM01350">
    <property type="entry name" value="6PGD"/>
    <property type="match status" value="1"/>
</dbReference>
<gene>
    <name evidence="5" type="ORF">LCGC14_1812230</name>
</gene>
<dbReference type="Pfam" id="PF03446">
    <property type="entry name" value="NAD_binding_2"/>
    <property type="match status" value="1"/>
</dbReference>
<dbReference type="PANTHER" id="PTHR11811">
    <property type="entry name" value="6-PHOSPHOGLUCONATE DEHYDROGENASE"/>
    <property type="match status" value="1"/>
</dbReference>
<feature type="domain" description="6-phosphogluconate dehydrogenase C-terminal" evidence="4">
    <location>
        <begin position="84"/>
        <end position="217"/>
    </location>
</feature>
<dbReference type="InterPro" id="IPR008927">
    <property type="entry name" value="6-PGluconate_DH-like_C_sf"/>
</dbReference>
<dbReference type="Gene3D" id="3.40.50.720">
    <property type="entry name" value="NAD(P)-binding Rossmann-like Domain"/>
    <property type="match status" value="1"/>
</dbReference>
<dbReference type="GO" id="GO:0019521">
    <property type="term" value="P:D-gluconate metabolic process"/>
    <property type="evidence" value="ECO:0007669"/>
    <property type="project" value="UniProtKB-KW"/>
</dbReference>